<name>A0AAW9PWU3_9CYAN</name>
<accession>A0AAW9PWU3</accession>
<dbReference type="EMBL" id="JAZBJZ010000007">
    <property type="protein sequence ID" value="MEE3715735.1"/>
    <property type="molecule type" value="Genomic_DNA"/>
</dbReference>
<dbReference type="RefSeq" id="WP_330482158.1">
    <property type="nucleotide sequence ID" value="NZ_JAZBJZ010000007.1"/>
</dbReference>
<evidence type="ECO:0000313" key="1">
    <source>
        <dbReference type="EMBL" id="MEE3715735.1"/>
    </source>
</evidence>
<reference evidence="1" key="1">
    <citation type="submission" date="2024-01" db="EMBL/GenBank/DDBJ databases">
        <title>Bank of Algae and Cyanobacteria of the Azores (BACA) strain genomes.</title>
        <authorList>
            <person name="Luz R."/>
            <person name="Cordeiro R."/>
            <person name="Fonseca A."/>
            <person name="Goncalves V."/>
        </authorList>
    </citation>
    <scope>NUCLEOTIDE SEQUENCE</scope>
    <source>
        <strain evidence="1">BACA0141</strain>
    </source>
</reference>
<dbReference type="AlphaFoldDB" id="A0AAW9PWU3"/>
<gene>
    <name evidence="1" type="ORF">V2H45_03125</name>
</gene>
<evidence type="ECO:0000313" key="2">
    <source>
        <dbReference type="Proteomes" id="UP001333818"/>
    </source>
</evidence>
<protein>
    <submittedName>
        <fullName evidence="1">Uncharacterized protein</fullName>
    </submittedName>
</protein>
<comment type="caution">
    <text evidence="1">The sequence shown here is derived from an EMBL/GenBank/DDBJ whole genome shotgun (WGS) entry which is preliminary data.</text>
</comment>
<proteinExistence type="predicted"/>
<organism evidence="1 2">
    <name type="scientific">Tumidithrix elongata BACA0141</name>
    <dbReference type="NCBI Taxonomy" id="2716417"/>
    <lineage>
        <taxon>Bacteria</taxon>
        <taxon>Bacillati</taxon>
        <taxon>Cyanobacteriota</taxon>
        <taxon>Cyanophyceae</taxon>
        <taxon>Pseudanabaenales</taxon>
        <taxon>Pseudanabaenaceae</taxon>
        <taxon>Tumidithrix</taxon>
        <taxon>Tumidithrix elongata</taxon>
    </lineage>
</organism>
<keyword evidence="2" id="KW-1185">Reference proteome</keyword>
<dbReference type="Proteomes" id="UP001333818">
    <property type="component" value="Unassembled WGS sequence"/>
</dbReference>
<sequence>MTISLQLEPEIETRLIAQADAQGTSVEELLSRLIEGFLKASATSNTLLQDSPQKKTEQFLRWAKSHSDIQAPILSDYDISRESIYSREDEML</sequence>